<keyword evidence="5" id="KW-0732">Signal</keyword>
<evidence type="ECO:0000313" key="8">
    <source>
        <dbReference type="EMBL" id="RUS72188.1"/>
    </source>
</evidence>
<evidence type="ECO:0000256" key="5">
    <source>
        <dbReference type="SAM" id="SignalP"/>
    </source>
</evidence>
<evidence type="ECO:0000256" key="1">
    <source>
        <dbReference type="ARBA" id="ARBA00022572"/>
    </source>
</evidence>
<accession>A0A3S1B561</accession>
<dbReference type="Gene3D" id="2.10.70.10">
    <property type="entry name" value="Complement Module, domain 1"/>
    <property type="match status" value="2"/>
</dbReference>
<gene>
    <name evidence="8" type="ORF">EGW08_020053</name>
</gene>
<feature type="signal peptide" evidence="5">
    <location>
        <begin position="1"/>
        <end position="19"/>
    </location>
</feature>
<feature type="non-terminal residue" evidence="8">
    <location>
        <position position="949"/>
    </location>
</feature>
<protein>
    <recommendedName>
        <fullName evidence="10">Plasmin</fullName>
    </recommendedName>
</protein>
<proteinExistence type="predicted"/>
<name>A0A3S1B561_ELYCH</name>
<dbReference type="SUPFAM" id="SSF57440">
    <property type="entry name" value="Kringle-like"/>
    <property type="match status" value="3"/>
</dbReference>
<dbReference type="SUPFAM" id="SSF57535">
    <property type="entry name" value="Complement control module/SCR domain"/>
    <property type="match status" value="2"/>
</dbReference>
<comment type="caution">
    <text evidence="8">The sequence shown here is derived from an EMBL/GenBank/DDBJ whole genome shotgun (WGS) entry which is preliminary data.</text>
</comment>
<dbReference type="CDD" id="cd00033">
    <property type="entry name" value="CCP"/>
    <property type="match status" value="2"/>
</dbReference>
<dbReference type="InterPro" id="IPR035976">
    <property type="entry name" value="Sushi/SCR/CCP_sf"/>
</dbReference>
<reference evidence="8 9" key="1">
    <citation type="submission" date="2019-01" db="EMBL/GenBank/DDBJ databases">
        <title>A draft genome assembly of the solar-powered sea slug Elysia chlorotica.</title>
        <authorList>
            <person name="Cai H."/>
            <person name="Li Q."/>
            <person name="Fang X."/>
            <person name="Li J."/>
            <person name="Curtis N.E."/>
            <person name="Altenburger A."/>
            <person name="Shibata T."/>
            <person name="Feng M."/>
            <person name="Maeda T."/>
            <person name="Schwartz J.A."/>
            <person name="Shigenobu S."/>
            <person name="Lundholm N."/>
            <person name="Nishiyama T."/>
            <person name="Yang H."/>
            <person name="Hasebe M."/>
            <person name="Li S."/>
            <person name="Pierce S.K."/>
            <person name="Wang J."/>
        </authorList>
    </citation>
    <scope>NUCLEOTIDE SEQUENCE [LARGE SCALE GENOMIC DNA]</scope>
    <source>
        <strain evidence="8">EC2010</strain>
        <tissue evidence="8">Whole organism of an adult</tissue>
    </source>
</reference>
<comment type="caution">
    <text evidence="3">Lacks conserved residue(s) required for the propagation of feature annotation.</text>
</comment>
<keyword evidence="4" id="KW-0768">Sushi</keyword>
<dbReference type="PROSITE" id="PS50923">
    <property type="entry name" value="SUSHI"/>
    <property type="match status" value="2"/>
</dbReference>
<evidence type="ECO:0000256" key="3">
    <source>
        <dbReference type="PROSITE-ProRule" id="PRU00121"/>
    </source>
</evidence>
<dbReference type="InterPro" id="IPR000436">
    <property type="entry name" value="Sushi_SCR_CCP_dom"/>
</dbReference>
<dbReference type="PROSITE" id="PS50070">
    <property type="entry name" value="KRINGLE_2"/>
    <property type="match status" value="3"/>
</dbReference>
<sequence length="949" mass="105212">MWASSAWSLLSSLLIGALGLDYFADFKESRLANTSGCPDPQPIANAYRWITSDQVEYRCVESYNMTEGTGVLTCETDGSWLGQLPACDLYCGRFPQSPGTVFPAQITNGAMVDYEPGIVIAEAIYSCSSHLSDTDMIQDNKVQCDRVNGQWKSPPNIFCKNESALPFVDWRSDKIFLEDTNSSLFNTTNNTLSVGDVFLDYLTAECYEMVNTPAFSEVIFPLQPKGRDFELTSIELRLQTIHSNYECVERSYSGEYGIDYIGTANLTKSNLTCQNWAEVTPHNHKFTTSAFFADTTFDDVKNYCRNPRDGGSYQEKPWCYTTDPTVEWDFCDIPLCHEFNVQVSVGNASDGGADLHCGELRFYISDQGSNLTLPCPQEPTGPFGTELKIVADAAESLFLCDLKPHGVESITGCGEPPHRRGWTMVSFDGYALGDRANYTCALGFYYRMGSKMAECSRTRTWNGPYLECTDERNLALDGTILRDNNFETCTTLSSGAITDIRLPNFMEVREVVLTLQAGKGPLSTSGGSPNVNAVIHDGTDRPLYDVTVTDEGYLLKSPFQPITDQLRLSVTSEMTICEVAIFGRNSSETLECTSQLSGAADYKGNLSVSKSGHQCIPWAEHSRIADFIFGDGDSSYVSNYCRNPYDIRTNALYSGSRTICFYRDNLGTIKKDYCEVFTCHFGCRNDEDGVEYQGELNYAGTDNTNTCEQWDAGDHRFSRKADFAGGTTNHNGCRNPGRSQERAWCITDSQAMPVIYEYCNIPECPKSLEIEWTVSIDLNNQTEIDELYRMTVTYFRQCICTDKDHWSYAQPLLFDKLAYTFCGSFASEHKSLMCHHNVPATETALLGDGTKWSRVFIICPPNPDTIQPTFITEAPTQALEFSTQSPTVESNLSTNSTAGAYNDSSTSYPIAQTGTSTEAAPDTGSCPTGCSVACINVTTYDAAAKEKMQ</sequence>
<keyword evidence="9" id="KW-1185">Reference proteome</keyword>
<feature type="domain" description="Kringle" evidence="6">
    <location>
        <begin position="701"/>
        <end position="764"/>
    </location>
</feature>
<evidence type="ECO:0000259" key="6">
    <source>
        <dbReference type="PROSITE" id="PS50070"/>
    </source>
</evidence>
<dbReference type="SMART" id="SM00032">
    <property type="entry name" value="CCP"/>
    <property type="match status" value="2"/>
</dbReference>
<feature type="chain" id="PRO_5018714085" description="Plasmin" evidence="5">
    <location>
        <begin position="20"/>
        <end position="949"/>
    </location>
</feature>
<dbReference type="SMART" id="SM00130">
    <property type="entry name" value="KR"/>
    <property type="match status" value="2"/>
</dbReference>
<organism evidence="8 9">
    <name type="scientific">Elysia chlorotica</name>
    <name type="common">Eastern emerald elysia</name>
    <name type="synonym">Sea slug</name>
    <dbReference type="NCBI Taxonomy" id="188477"/>
    <lineage>
        <taxon>Eukaryota</taxon>
        <taxon>Metazoa</taxon>
        <taxon>Spiralia</taxon>
        <taxon>Lophotrochozoa</taxon>
        <taxon>Mollusca</taxon>
        <taxon>Gastropoda</taxon>
        <taxon>Heterobranchia</taxon>
        <taxon>Euthyneura</taxon>
        <taxon>Panpulmonata</taxon>
        <taxon>Sacoglossa</taxon>
        <taxon>Placobranchoidea</taxon>
        <taxon>Plakobranchidae</taxon>
        <taxon>Elysia</taxon>
    </lineage>
</organism>
<keyword evidence="2" id="KW-1015">Disulfide bond</keyword>
<dbReference type="AlphaFoldDB" id="A0A3S1B561"/>
<feature type="domain" description="Sushi" evidence="7">
    <location>
        <begin position="411"/>
        <end position="470"/>
    </location>
</feature>
<evidence type="ECO:0000256" key="2">
    <source>
        <dbReference type="ARBA" id="ARBA00023157"/>
    </source>
</evidence>
<evidence type="ECO:0008006" key="10">
    <source>
        <dbReference type="Google" id="ProtNLM"/>
    </source>
</evidence>
<evidence type="ECO:0000313" key="9">
    <source>
        <dbReference type="Proteomes" id="UP000271974"/>
    </source>
</evidence>
<feature type="domain" description="Kringle" evidence="6">
    <location>
        <begin position="601"/>
        <end position="679"/>
    </location>
</feature>
<dbReference type="InterPro" id="IPR050759">
    <property type="entry name" value="Serine_protease_kringle"/>
</dbReference>
<dbReference type="OrthoDB" id="5917794at2759"/>
<dbReference type="PANTHER" id="PTHR24261:SF7">
    <property type="entry name" value="KRINGLE DOMAIN-CONTAINING PROTEIN"/>
    <property type="match status" value="1"/>
</dbReference>
<dbReference type="InterPro" id="IPR000001">
    <property type="entry name" value="Kringle"/>
</dbReference>
<dbReference type="STRING" id="188477.A0A3S1B561"/>
<dbReference type="PANTHER" id="PTHR24261">
    <property type="entry name" value="PLASMINOGEN-RELATED"/>
    <property type="match status" value="1"/>
</dbReference>
<dbReference type="Gene3D" id="2.40.20.10">
    <property type="entry name" value="Plasminogen Kringle 4"/>
    <property type="match status" value="3"/>
</dbReference>
<dbReference type="CDD" id="cd00108">
    <property type="entry name" value="KR"/>
    <property type="match status" value="1"/>
</dbReference>
<evidence type="ECO:0000259" key="7">
    <source>
        <dbReference type="PROSITE" id="PS50923"/>
    </source>
</evidence>
<dbReference type="InterPro" id="IPR013806">
    <property type="entry name" value="Kringle-like"/>
</dbReference>
<dbReference type="Pfam" id="PF00084">
    <property type="entry name" value="Sushi"/>
    <property type="match status" value="2"/>
</dbReference>
<dbReference type="InterPro" id="IPR038178">
    <property type="entry name" value="Kringle_sf"/>
</dbReference>
<dbReference type="Pfam" id="PF00051">
    <property type="entry name" value="Kringle"/>
    <property type="match status" value="1"/>
</dbReference>
<dbReference type="Proteomes" id="UP000271974">
    <property type="component" value="Unassembled WGS sequence"/>
</dbReference>
<feature type="domain" description="Kringle" evidence="6">
    <location>
        <begin position="257"/>
        <end position="336"/>
    </location>
</feature>
<dbReference type="EMBL" id="RQTK01001100">
    <property type="protein sequence ID" value="RUS72188.1"/>
    <property type="molecule type" value="Genomic_DNA"/>
</dbReference>
<feature type="domain" description="Sushi" evidence="7">
    <location>
        <begin position="35"/>
        <end position="89"/>
    </location>
</feature>
<evidence type="ECO:0000256" key="4">
    <source>
        <dbReference type="PROSITE-ProRule" id="PRU00302"/>
    </source>
</evidence>
<keyword evidence="1 3" id="KW-0420">Kringle</keyword>